<sequence length="355" mass="37781">MRLTSLLFTLALCTAADQALANSPAGLRKISVVTQDYPRSLAVTVWYPSASGGADDVVADDRIFVSPPTRSNAEISQGRFPLILLSHGSGSRAEGMGWIAAELAQAGFVVAAPNHPGTTSGDSTPASTPKIWERTADISTVITALVQDPKWRSAIDPDHIGILGFSLGGTTAMELAGARGDLSAYIRYCQENPAMMDCQWFRGGQGYAGGERVDVEPFDLSSVDRGRFEQSGRDPRITAAVAVDPGLATTFQPESLRAIDLPVVLINLGSSGEIPVAVAAENLARQITGARYAQVDGANHFSFLPVCRKGAAEFLQSIGEHDPICGEKTRPRADIHAELSRLIIDAFKRTLKPGH</sequence>
<dbReference type="InterPro" id="IPR000073">
    <property type="entry name" value="AB_hydrolase_1"/>
</dbReference>
<accession>A0A922T9W0</accession>
<dbReference type="RefSeq" id="WP_037166680.1">
    <property type="nucleotide sequence ID" value="NZ_CAJXID010000030.1"/>
</dbReference>
<dbReference type="SUPFAM" id="SSF53474">
    <property type="entry name" value="alpha/beta-Hydrolases"/>
    <property type="match status" value="1"/>
</dbReference>
<dbReference type="GO" id="GO:0003847">
    <property type="term" value="F:1-alkyl-2-acetylglycerophosphocholine esterase activity"/>
    <property type="evidence" value="ECO:0007669"/>
    <property type="project" value="TreeGrafter"/>
</dbReference>
<protein>
    <submittedName>
        <fullName evidence="6">Dienelactone hydrolase</fullName>
    </submittedName>
</protein>
<dbReference type="Proteomes" id="UP000052167">
    <property type="component" value="Unassembled WGS sequence"/>
</dbReference>
<evidence type="ECO:0000256" key="4">
    <source>
        <dbReference type="SAM" id="SignalP"/>
    </source>
</evidence>
<dbReference type="GO" id="GO:0016042">
    <property type="term" value="P:lipid catabolic process"/>
    <property type="evidence" value="ECO:0007669"/>
    <property type="project" value="UniProtKB-KW"/>
</dbReference>
<evidence type="ECO:0000313" key="6">
    <source>
        <dbReference type="EMBL" id="KEQ03780.1"/>
    </source>
</evidence>
<name>A0A922T9W0_9HYPH</name>
<keyword evidence="1 6" id="KW-0378">Hydrolase</keyword>
<evidence type="ECO:0000256" key="2">
    <source>
        <dbReference type="ARBA" id="ARBA00022963"/>
    </source>
</evidence>
<dbReference type="PIRSF" id="PIRSF031982">
    <property type="entry name" value="UCP031982_abhydr"/>
    <property type="match status" value="1"/>
</dbReference>
<organism evidence="6 7">
    <name type="scientific">Pseudorhizobium pelagicum</name>
    <dbReference type="NCBI Taxonomy" id="1509405"/>
    <lineage>
        <taxon>Bacteria</taxon>
        <taxon>Pseudomonadati</taxon>
        <taxon>Pseudomonadota</taxon>
        <taxon>Alphaproteobacteria</taxon>
        <taxon>Hyphomicrobiales</taxon>
        <taxon>Rhizobiaceae</taxon>
        <taxon>Rhizobium/Agrobacterium group</taxon>
        <taxon>Pseudorhizobium</taxon>
    </lineage>
</organism>
<feature type="domain" description="AB hydrolase-1" evidence="5">
    <location>
        <begin position="83"/>
        <end position="304"/>
    </location>
</feature>
<dbReference type="InterPro" id="IPR016986">
    <property type="entry name" value="UCP031982_abhydr"/>
</dbReference>
<gene>
    <name evidence="6" type="ORF">GV68_16305</name>
</gene>
<evidence type="ECO:0000313" key="7">
    <source>
        <dbReference type="Proteomes" id="UP000052167"/>
    </source>
</evidence>
<dbReference type="EMBL" id="JOKJ01000030">
    <property type="protein sequence ID" value="KEQ03780.1"/>
    <property type="molecule type" value="Genomic_DNA"/>
</dbReference>
<comment type="caution">
    <text evidence="6">The sequence shown here is derived from an EMBL/GenBank/DDBJ whole genome shotgun (WGS) entry which is preliminary data.</text>
</comment>
<dbReference type="AlphaFoldDB" id="A0A922T9W0"/>
<evidence type="ECO:0000256" key="3">
    <source>
        <dbReference type="ARBA" id="ARBA00023098"/>
    </source>
</evidence>
<reference evidence="6 7" key="1">
    <citation type="submission" date="2014-06" db="EMBL/GenBank/DDBJ databases">
        <title>Rhizobium pelagicum/R2-400B4.</title>
        <authorList>
            <person name="Kimes N.E."/>
            <person name="Lopez-Perez M."/>
        </authorList>
    </citation>
    <scope>NUCLEOTIDE SEQUENCE [LARGE SCALE GENOMIC DNA]</scope>
    <source>
        <strain evidence="6 7">R2-400B4</strain>
    </source>
</reference>
<dbReference type="OrthoDB" id="9814760at2"/>
<evidence type="ECO:0000259" key="5">
    <source>
        <dbReference type="Pfam" id="PF12697"/>
    </source>
</evidence>
<feature type="signal peptide" evidence="4">
    <location>
        <begin position="1"/>
        <end position="21"/>
    </location>
</feature>
<dbReference type="InterPro" id="IPR029058">
    <property type="entry name" value="AB_hydrolase_fold"/>
</dbReference>
<evidence type="ECO:0000256" key="1">
    <source>
        <dbReference type="ARBA" id="ARBA00022801"/>
    </source>
</evidence>
<feature type="chain" id="PRO_5037089620" evidence="4">
    <location>
        <begin position="22"/>
        <end position="355"/>
    </location>
</feature>
<dbReference type="Gene3D" id="3.40.50.1820">
    <property type="entry name" value="alpha/beta hydrolase"/>
    <property type="match status" value="2"/>
</dbReference>
<proteinExistence type="predicted"/>
<dbReference type="PANTHER" id="PTHR10272">
    <property type="entry name" value="PLATELET-ACTIVATING FACTOR ACETYLHYDROLASE"/>
    <property type="match status" value="1"/>
</dbReference>
<keyword evidence="2" id="KW-0442">Lipid degradation</keyword>
<keyword evidence="4" id="KW-0732">Signal</keyword>
<dbReference type="Pfam" id="PF12697">
    <property type="entry name" value="Abhydrolase_6"/>
    <property type="match status" value="1"/>
</dbReference>
<keyword evidence="7" id="KW-1185">Reference proteome</keyword>
<dbReference type="PANTHER" id="PTHR10272:SF0">
    <property type="entry name" value="PLATELET-ACTIVATING FACTOR ACETYLHYDROLASE"/>
    <property type="match status" value="1"/>
</dbReference>
<keyword evidence="3" id="KW-0443">Lipid metabolism</keyword>